<keyword evidence="18" id="KW-1185">Reference proteome</keyword>
<comment type="subcellular location">
    <subcellularLocation>
        <location evidence="1">Endomembrane system</location>
        <topology evidence="1">Multi-pass membrane protein</topology>
    </subcellularLocation>
    <subcellularLocation>
        <location evidence="15">Membrane</location>
    </subcellularLocation>
</comment>
<evidence type="ECO:0000256" key="14">
    <source>
        <dbReference type="ARBA" id="ARBA00023136"/>
    </source>
</evidence>
<dbReference type="InterPro" id="IPR059000">
    <property type="entry name" value="ATPase_P-type_domA"/>
</dbReference>
<evidence type="ECO:0000256" key="11">
    <source>
        <dbReference type="ARBA" id="ARBA00022989"/>
    </source>
</evidence>
<feature type="domain" description="HMA" evidence="16">
    <location>
        <begin position="20"/>
        <end position="86"/>
    </location>
</feature>
<feature type="transmembrane region" description="Helical" evidence="15">
    <location>
        <begin position="680"/>
        <end position="704"/>
    </location>
</feature>
<dbReference type="SUPFAM" id="SSF81665">
    <property type="entry name" value="Calcium ATPase, transmembrane domain M"/>
    <property type="match status" value="1"/>
</dbReference>
<dbReference type="PROSITE" id="PS01047">
    <property type="entry name" value="HMA_1"/>
    <property type="match status" value="1"/>
</dbReference>
<dbReference type="InterPro" id="IPR017969">
    <property type="entry name" value="Heavy-metal-associated_CS"/>
</dbReference>
<feature type="transmembrane region" description="Helical" evidence="15">
    <location>
        <begin position="352"/>
        <end position="372"/>
    </location>
</feature>
<comment type="similarity">
    <text evidence="2 15">Belongs to the cation transport ATPase (P-type) (TC 3.A.3) family. Type IB subfamily.</text>
</comment>
<keyword evidence="6" id="KW-0677">Repeat</keyword>
<evidence type="ECO:0000256" key="12">
    <source>
        <dbReference type="ARBA" id="ARBA00023008"/>
    </source>
</evidence>
<dbReference type="InterPro" id="IPR036163">
    <property type="entry name" value="HMA_dom_sf"/>
</dbReference>
<evidence type="ECO:0000256" key="10">
    <source>
        <dbReference type="ARBA" id="ARBA00022967"/>
    </source>
</evidence>
<dbReference type="PROSITE" id="PS00154">
    <property type="entry name" value="ATPASE_E1_E2"/>
    <property type="match status" value="1"/>
</dbReference>
<dbReference type="EMBL" id="JACAZF010000006">
    <property type="protein sequence ID" value="KAF7301659.1"/>
    <property type="molecule type" value="Genomic_DNA"/>
</dbReference>
<dbReference type="CDD" id="cd00371">
    <property type="entry name" value="HMA"/>
    <property type="match status" value="2"/>
</dbReference>
<keyword evidence="7 15" id="KW-0547">Nucleotide-binding</keyword>
<feature type="transmembrane region" description="Helical" evidence="15">
    <location>
        <begin position="636"/>
        <end position="660"/>
    </location>
</feature>
<evidence type="ECO:0000313" key="18">
    <source>
        <dbReference type="Proteomes" id="UP000636479"/>
    </source>
</evidence>
<evidence type="ECO:0000256" key="9">
    <source>
        <dbReference type="ARBA" id="ARBA00022842"/>
    </source>
</evidence>
<dbReference type="SFLD" id="SFLDF00027">
    <property type="entry name" value="p-type_atpase"/>
    <property type="match status" value="1"/>
</dbReference>
<dbReference type="Gene3D" id="1.20.1110.10">
    <property type="entry name" value="Calcium-transporting ATPase, transmembrane domain"/>
    <property type="match status" value="1"/>
</dbReference>
<dbReference type="InterPro" id="IPR023214">
    <property type="entry name" value="HAD_sf"/>
</dbReference>
<dbReference type="GO" id="GO:0005524">
    <property type="term" value="F:ATP binding"/>
    <property type="evidence" value="ECO:0007669"/>
    <property type="project" value="UniProtKB-UniRule"/>
</dbReference>
<dbReference type="InterPro" id="IPR036412">
    <property type="entry name" value="HAD-like_sf"/>
</dbReference>
<dbReference type="InterPro" id="IPR023299">
    <property type="entry name" value="ATPase_P-typ_cyto_dom_N"/>
</dbReference>
<dbReference type="PRINTS" id="PR00119">
    <property type="entry name" value="CATATPASE"/>
</dbReference>
<comment type="caution">
    <text evidence="17">The sequence shown here is derived from an EMBL/GenBank/DDBJ whole genome shotgun (WGS) entry which is preliminary data.</text>
</comment>
<feature type="transmembrane region" description="Helical" evidence="15">
    <location>
        <begin position="404"/>
        <end position="425"/>
    </location>
</feature>
<dbReference type="SUPFAM" id="SSF81660">
    <property type="entry name" value="Metal cation-transporting ATPase, ATP-binding domain N"/>
    <property type="match status" value="1"/>
</dbReference>
<dbReference type="RefSeq" id="XP_037219659.1">
    <property type="nucleotide sequence ID" value="XM_037364015.1"/>
</dbReference>
<dbReference type="GO" id="GO:0016020">
    <property type="term" value="C:membrane"/>
    <property type="evidence" value="ECO:0007669"/>
    <property type="project" value="UniProtKB-SubCell"/>
</dbReference>
<sequence length="1079" mass="116051">MLSKKASYRFSPGMASPLGYHTIFTVANLHCGSCCLTIEHALATLDPPPLKVDVSVVKQTVSVYHPAGLSPELTAAAIRDAGFDIDEPPSLHSIDDVDGLHQKHLQQCTFCQKANVDLAQPRLFRLTLSVSGMSCASCTNSITRALEELTGVSEVAVSLLSHSAAATIDDEDRAKAAVDAIEDCGFGAHVVSVEPIRVGIAEQSPLQSSRTISLRVDGMFCQHCPNRALDAIRSLGPRVVVDAPFPSLVDPVFHVTYQPDAPKLTIRTIITALEQSNSPPFKVSLFNAPSLEDRAKHMRAREQKSILCRGLVTFIVAIPTFILSIVFMSLVHDNNPTKMYLMSPMWTGNTSRASWALFFLSIPAMFYGAGLFHRRSIKELYGLWRPGSKTPIWRRLIRFGSMNLLVSLGVSVAFFASIGLLALAARQPRQDRGDSTTYFDSVVFLTLFLLAGRYLEGYSKARTADAVTALAGLRPAQTQIVVTDFGNDLTIPEKPAGYDPEKAYDDSRVGKDMRVLSIPADLLEVGDIIRCNTGATPPADGTILSLTAGEMDVFTFDESMLTGESMPVTKRPGDKVYLGSINRSHAAFIRVDSVGGGTMQVVSNRTFGKAQGIQHDINRNLALTHWTSRRAPIERLADLCTAYFVPLITLLAILTFLVWLVLAYSGALPSDYLDIPIGGWFVWALEFSIAALVAACPCGIGLAAPTALLVGSGMAAKAGILARGGGEAFQEMSRVDIVCFDKTGTLTTGTDPSVSDSIFPPLNVPLAREDLLGMAAALESATSHPLGHAVHKFCLENRAKDLTVSDIHETPGLGVSGHFGPTSIVVGSQKFVEQNGGSLDQSTIAAVDGWKETGKSVVFMAVSREAHWEVAAVFAVSDPIRAEAPEVIAWLKEQGIIPWIISGDNPTTTVAVAKELGVSPENVIAGVLPHEKAEKIELLQRSPSSRRSRHKQPFRSVVAMVGDGINDSVALTVADVGIAIGSGSDVAVSSASFILLSSDLNSLRTLSDLSRRIINRVKFNFAWAIVYNLCALPIAAGVLYPAHRVRLDPVWASLAMALSSISVILSSLALKLYSPRSRK</sequence>
<dbReference type="Pfam" id="PF00122">
    <property type="entry name" value="E1-E2_ATPase"/>
    <property type="match status" value="1"/>
</dbReference>
<keyword evidence="9" id="KW-0460">Magnesium</keyword>
<feature type="domain" description="HMA" evidence="16">
    <location>
        <begin position="124"/>
        <end position="189"/>
    </location>
</feature>
<keyword evidence="12" id="KW-0186">Copper</keyword>
<evidence type="ECO:0000256" key="2">
    <source>
        <dbReference type="ARBA" id="ARBA00006024"/>
    </source>
</evidence>
<evidence type="ECO:0000259" key="16">
    <source>
        <dbReference type="PROSITE" id="PS50846"/>
    </source>
</evidence>
<keyword evidence="3" id="KW-0813">Transport</keyword>
<dbReference type="PANTHER" id="PTHR43520">
    <property type="entry name" value="ATP7, ISOFORM B"/>
    <property type="match status" value="1"/>
</dbReference>
<dbReference type="InterPro" id="IPR001757">
    <property type="entry name" value="P_typ_ATPase"/>
</dbReference>
<evidence type="ECO:0000256" key="4">
    <source>
        <dbReference type="ARBA" id="ARBA00022692"/>
    </source>
</evidence>
<accession>A0A8H6W717</accession>
<feature type="transmembrane region" description="Helical" evidence="15">
    <location>
        <begin position="437"/>
        <end position="455"/>
    </location>
</feature>
<dbReference type="SUPFAM" id="SSF56784">
    <property type="entry name" value="HAD-like"/>
    <property type="match status" value="1"/>
</dbReference>
<dbReference type="InterPro" id="IPR008250">
    <property type="entry name" value="ATPase_P-typ_transduc_dom_A_sf"/>
</dbReference>
<feature type="transmembrane region" description="Helical" evidence="15">
    <location>
        <begin position="306"/>
        <end position="332"/>
    </location>
</feature>
<dbReference type="OrthoDB" id="432719at2759"/>
<feature type="transmembrane region" description="Helical" evidence="15">
    <location>
        <begin position="1052"/>
        <end position="1073"/>
    </location>
</feature>
<dbReference type="GO" id="GO:0043682">
    <property type="term" value="F:P-type divalent copper transporter activity"/>
    <property type="evidence" value="ECO:0007669"/>
    <property type="project" value="TreeGrafter"/>
</dbReference>
<organism evidence="17 18">
    <name type="scientific">Mycena indigotica</name>
    <dbReference type="NCBI Taxonomy" id="2126181"/>
    <lineage>
        <taxon>Eukaryota</taxon>
        <taxon>Fungi</taxon>
        <taxon>Dikarya</taxon>
        <taxon>Basidiomycota</taxon>
        <taxon>Agaricomycotina</taxon>
        <taxon>Agaricomycetes</taxon>
        <taxon>Agaricomycetidae</taxon>
        <taxon>Agaricales</taxon>
        <taxon>Marasmiineae</taxon>
        <taxon>Mycenaceae</taxon>
        <taxon>Mycena</taxon>
    </lineage>
</organism>
<dbReference type="Proteomes" id="UP000636479">
    <property type="component" value="Unassembled WGS sequence"/>
</dbReference>
<dbReference type="PANTHER" id="PTHR43520:SF32">
    <property type="entry name" value="COPPER RESISTANCE P-TYPE ATPASE (EUROFUNG)"/>
    <property type="match status" value="1"/>
</dbReference>
<keyword evidence="11 15" id="KW-1133">Transmembrane helix</keyword>
<keyword evidence="13" id="KW-0406">Ion transport</keyword>
<dbReference type="AlphaFoldDB" id="A0A8H6W717"/>
<dbReference type="InterPro" id="IPR006121">
    <property type="entry name" value="HMA_dom"/>
</dbReference>
<evidence type="ECO:0000256" key="15">
    <source>
        <dbReference type="RuleBase" id="RU362081"/>
    </source>
</evidence>
<keyword evidence="14 15" id="KW-0472">Membrane</keyword>
<dbReference type="GO" id="GO:0055070">
    <property type="term" value="P:copper ion homeostasis"/>
    <property type="evidence" value="ECO:0007669"/>
    <property type="project" value="TreeGrafter"/>
</dbReference>
<evidence type="ECO:0000256" key="8">
    <source>
        <dbReference type="ARBA" id="ARBA00022840"/>
    </source>
</evidence>
<evidence type="ECO:0000256" key="1">
    <source>
        <dbReference type="ARBA" id="ARBA00004127"/>
    </source>
</evidence>
<gene>
    <name evidence="17" type="ORF">MIND_00731400</name>
</gene>
<reference evidence="17" key="1">
    <citation type="submission" date="2020-05" db="EMBL/GenBank/DDBJ databases">
        <title>Mycena genomes resolve the evolution of fungal bioluminescence.</title>
        <authorList>
            <person name="Tsai I.J."/>
        </authorList>
    </citation>
    <scope>NUCLEOTIDE SEQUENCE</scope>
    <source>
        <strain evidence="17">171206Taipei</strain>
    </source>
</reference>
<dbReference type="GeneID" id="59346531"/>
<dbReference type="Gene3D" id="3.40.1110.10">
    <property type="entry name" value="Calcium-transporting ATPase, cytoplasmic domain N"/>
    <property type="match status" value="1"/>
</dbReference>
<dbReference type="InterPro" id="IPR023298">
    <property type="entry name" value="ATPase_P-typ_TM_dom_sf"/>
</dbReference>
<dbReference type="SUPFAM" id="SSF81653">
    <property type="entry name" value="Calcium ATPase, transduction domain A"/>
    <property type="match status" value="1"/>
</dbReference>
<dbReference type="InterPro" id="IPR044492">
    <property type="entry name" value="P_typ_ATPase_HD_dom"/>
</dbReference>
<keyword evidence="10" id="KW-1278">Translocase</keyword>
<evidence type="ECO:0000256" key="6">
    <source>
        <dbReference type="ARBA" id="ARBA00022737"/>
    </source>
</evidence>
<evidence type="ECO:0000256" key="13">
    <source>
        <dbReference type="ARBA" id="ARBA00023065"/>
    </source>
</evidence>
<evidence type="ECO:0000256" key="3">
    <source>
        <dbReference type="ARBA" id="ARBA00022448"/>
    </source>
</evidence>
<dbReference type="NCBIfam" id="TIGR00003">
    <property type="entry name" value="copper ion binding protein"/>
    <property type="match status" value="1"/>
</dbReference>
<dbReference type="Gene3D" id="2.70.150.10">
    <property type="entry name" value="Calcium-transporting ATPase, cytoplasmic transduction domain A"/>
    <property type="match status" value="1"/>
</dbReference>
<dbReference type="Gene3D" id="3.30.70.100">
    <property type="match status" value="2"/>
</dbReference>
<dbReference type="SFLD" id="SFLDG00002">
    <property type="entry name" value="C1.7:_P-type_atpase_like"/>
    <property type="match status" value="1"/>
</dbReference>
<protein>
    <recommendedName>
        <fullName evidence="16">HMA domain-containing protein</fullName>
    </recommendedName>
</protein>
<dbReference type="InterPro" id="IPR027256">
    <property type="entry name" value="P-typ_ATPase_IB"/>
</dbReference>
<dbReference type="Pfam" id="PF00403">
    <property type="entry name" value="HMA"/>
    <property type="match status" value="1"/>
</dbReference>
<dbReference type="GO" id="GO:0005507">
    <property type="term" value="F:copper ion binding"/>
    <property type="evidence" value="ECO:0007669"/>
    <property type="project" value="InterPro"/>
</dbReference>
<dbReference type="NCBIfam" id="TIGR01494">
    <property type="entry name" value="ATPase_P-type"/>
    <property type="match status" value="1"/>
</dbReference>
<dbReference type="Gene3D" id="3.40.50.1000">
    <property type="entry name" value="HAD superfamily/HAD-like"/>
    <property type="match status" value="1"/>
</dbReference>
<name>A0A8H6W717_9AGAR</name>
<evidence type="ECO:0000313" key="17">
    <source>
        <dbReference type="EMBL" id="KAF7301659.1"/>
    </source>
</evidence>
<feature type="transmembrane region" description="Helical" evidence="15">
    <location>
        <begin position="1021"/>
        <end position="1040"/>
    </location>
</feature>
<dbReference type="NCBIfam" id="TIGR01525">
    <property type="entry name" value="ATPase-IB_hvy"/>
    <property type="match status" value="1"/>
</dbReference>
<dbReference type="InterPro" id="IPR018303">
    <property type="entry name" value="ATPase_P-typ_P_site"/>
</dbReference>
<dbReference type="Pfam" id="PF00702">
    <property type="entry name" value="Hydrolase"/>
    <property type="match status" value="1"/>
</dbReference>
<dbReference type="FunFam" id="3.30.70.100:FF:000001">
    <property type="entry name" value="ATPase copper transporting beta"/>
    <property type="match status" value="1"/>
</dbReference>
<dbReference type="SFLD" id="SFLDS00003">
    <property type="entry name" value="Haloacid_Dehalogenase"/>
    <property type="match status" value="1"/>
</dbReference>
<dbReference type="GO" id="GO:0016887">
    <property type="term" value="F:ATP hydrolysis activity"/>
    <property type="evidence" value="ECO:0007669"/>
    <property type="project" value="InterPro"/>
</dbReference>
<evidence type="ECO:0000256" key="5">
    <source>
        <dbReference type="ARBA" id="ARBA00022723"/>
    </source>
</evidence>
<dbReference type="InterPro" id="IPR006122">
    <property type="entry name" value="HMA_Cu_ion-bd"/>
</dbReference>
<proteinExistence type="inferred from homology"/>
<keyword evidence="5 15" id="KW-0479">Metal-binding</keyword>
<dbReference type="SUPFAM" id="SSF55008">
    <property type="entry name" value="HMA, heavy metal-associated domain"/>
    <property type="match status" value="2"/>
</dbReference>
<dbReference type="PROSITE" id="PS50846">
    <property type="entry name" value="HMA_2"/>
    <property type="match status" value="2"/>
</dbReference>
<evidence type="ECO:0000256" key="7">
    <source>
        <dbReference type="ARBA" id="ARBA00022741"/>
    </source>
</evidence>
<keyword evidence="4 15" id="KW-0812">Transmembrane</keyword>
<keyword evidence="8 15" id="KW-0067">ATP-binding</keyword>